<dbReference type="Pfam" id="PF00593">
    <property type="entry name" value="TonB_dep_Rec_b-barrel"/>
    <property type="match status" value="1"/>
</dbReference>
<evidence type="ECO:0000256" key="3">
    <source>
        <dbReference type="ARBA" id="ARBA00022452"/>
    </source>
</evidence>
<comment type="similarity">
    <text evidence="10 11">Belongs to the TonB-dependent receptor family.</text>
</comment>
<dbReference type="InterPro" id="IPR039426">
    <property type="entry name" value="TonB-dep_rcpt-like"/>
</dbReference>
<proteinExistence type="inferred from homology"/>
<accession>A0A3D8IN60</accession>
<keyword evidence="9 10" id="KW-0998">Cell outer membrane</keyword>
<evidence type="ECO:0000256" key="7">
    <source>
        <dbReference type="ARBA" id="ARBA00023136"/>
    </source>
</evidence>
<protein>
    <recommendedName>
        <fullName evidence="16">TonB-dependent receptor</fullName>
    </recommendedName>
</protein>
<evidence type="ECO:0000313" key="14">
    <source>
        <dbReference type="EMBL" id="RDU66708.1"/>
    </source>
</evidence>
<dbReference type="Gene3D" id="2.170.130.10">
    <property type="entry name" value="TonB-dependent receptor, plug domain"/>
    <property type="match status" value="1"/>
</dbReference>
<evidence type="ECO:0000256" key="6">
    <source>
        <dbReference type="ARBA" id="ARBA00023077"/>
    </source>
</evidence>
<dbReference type="OrthoDB" id="5389752at2"/>
<dbReference type="Gene3D" id="2.40.170.20">
    <property type="entry name" value="TonB-dependent receptor, beta-barrel domain"/>
    <property type="match status" value="1"/>
</dbReference>
<keyword evidence="4 10" id="KW-0812">Transmembrane</keyword>
<dbReference type="RefSeq" id="WP_115542494.1">
    <property type="nucleotide sequence ID" value="NZ_NXLQ01000003.1"/>
</dbReference>
<keyword evidence="2 10" id="KW-0813">Transport</keyword>
<evidence type="ECO:0000256" key="1">
    <source>
        <dbReference type="ARBA" id="ARBA00004571"/>
    </source>
</evidence>
<evidence type="ECO:0000256" key="4">
    <source>
        <dbReference type="ARBA" id="ARBA00022692"/>
    </source>
</evidence>
<name>A0A3D8IN60_9HELI</name>
<evidence type="ECO:0008006" key="16">
    <source>
        <dbReference type="Google" id="ProtNLM"/>
    </source>
</evidence>
<evidence type="ECO:0000259" key="13">
    <source>
        <dbReference type="Pfam" id="PF07715"/>
    </source>
</evidence>
<feature type="domain" description="TonB-dependent receptor plug" evidence="13">
    <location>
        <begin position="59"/>
        <end position="164"/>
    </location>
</feature>
<dbReference type="PANTHER" id="PTHR30069">
    <property type="entry name" value="TONB-DEPENDENT OUTER MEMBRANE RECEPTOR"/>
    <property type="match status" value="1"/>
</dbReference>
<evidence type="ECO:0000256" key="2">
    <source>
        <dbReference type="ARBA" id="ARBA00022448"/>
    </source>
</evidence>
<sequence length="766" mass="86665">MDTITKNNQNFLLVAQSESRDIITGDSQQDKKESSVKIQQNHYQLKGVVATGSTLQSDVTKIPGNMSVVDSKSIMTMPNTKITDTIKRLPGVRIDNDVSFNPRPKVKIRGINYGTLLMLDGVILSDLEGESRILNQISLYDVERVEVARGSFASLYGTGAIGGVVNFITSMPNKFETTFITGYGNELVKGQGDQNTFKIYGSIGSAFFDKRFKVKLSAGYTRGDMEAGFPTYFANGDNTAQNSGLSGYYVDNAGQTIIGTGGRRKLQTYDIRLKTSYDISENDTISAMLSFSNHYYRFSGYTSFLKDSQGNPTDLICLTDKPYKNYFIGSGLGGIGSYSHLLGNLNYIHDFEDSTLKIAFSTMNLFSWWQDADRDNANNPGTINGGAGKTQDTNSSSNYLDIIYQDNHFDNHRVSAALQFRYYKYAQDQRYMTNWLDKNTRTDSYRNFGNDALVASAYINVDSQWLDSLSTNIGLRYDFWQNFNGYFYNQEALSQNTTNEENRLSVFSPKFGINYKPLSTNTQNLIFKASIGTGFRMPTMRDKYQFTHASNYWDINPNLKHESALSFDIGTEYTLDSKILQGQFTTSLYYFQIELRDMIYREGSGDENNPWKFINAGRGRILGIEYAFSIPLFLEGLTLDGNYTLTRAIVLKNPTKPTTEGKQIPATPLHSFNLSLNFMSHAPSGFYSSLWAFYVPAFYNNDLNSTPLRNTYGYYEDQFSLNLKIGYRFHNGLDISVSFYNMTNYRYYDFYQVAGVSAYAQLGYKF</sequence>
<dbReference type="EMBL" id="NXLQ01000003">
    <property type="protein sequence ID" value="RDU66708.1"/>
    <property type="molecule type" value="Genomic_DNA"/>
</dbReference>
<dbReference type="InterPro" id="IPR036942">
    <property type="entry name" value="Beta-barrel_TonB_sf"/>
</dbReference>
<dbReference type="SUPFAM" id="SSF56935">
    <property type="entry name" value="Porins"/>
    <property type="match status" value="1"/>
</dbReference>
<evidence type="ECO:0000256" key="10">
    <source>
        <dbReference type="PROSITE-ProRule" id="PRU01360"/>
    </source>
</evidence>
<dbReference type="Proteomes" id="UP000256379">
    <property type="component" value="Unassembled WGS sequence"/>
</dbReference>
<dbReference type="PROSITE" id="PS52016">
    <property type="entry name" value="TONB_DEPENDENT_REC_3"/>
    <property type="match status" value="1"/>
</dbReference>
<reference evidence="14 15" key="1">
    <citation type="submission" date="2018-04" db="EMBL/GenBank/DDBJ databases">
        <title>Novel Campyloabacter and Helicobacter Species and Strains.</title>
        <authorList>
            <person name="Mannion A.J."/>
            <person name="Shen Z."/>
            <person name="Fox J.G."/>
        </authorList>
    </citation>
    <scope>NUCLEOTIDE SEQUENCE [LARGE SCALE GENOMIC DNA]</scope>
    <source>
        <strain evidence="14 15">MIT 17-337</strain>
    </source>
</reference>
<organism evidence="14 15">
    <name type="scientific">Helicobacter didelphidarum</name>
    <dbReference type="NCBI Taxonomy" id="2040648"/>
    <lineage>
        <taxon>Bacteria</taxon>
        <taxon>Pseudomonadati</taxon>
        <taxon>Campylobacterota</taxon>
        <taxon>Epsilonproteobacteria</taxon>
        <taxon>Campylobacterales</taxon>
        <taxon>Helicobacteraceae</taxon>
        <taxon>Helicobacter</taxon>
    </lineage>
</organism>
<dbReference type="InterPro" id="IPR000531">
    <property type="entry name" value="Beta-barrel_TonB"/>
</dbReference>
<dbReference type="AlphaFoldDB" id="A0A3D8IN60"/>
<dbReference type="Pfam" id="PF07715">
    <property type="entry name" value="Plug"/>
    <property type="match status" value="1"/>
</dbReference>
<keyword evidence="8" id="KW-0675">Receptor</keyword>
<dbReference type="GO" id="GO:0015344">
    <property type="term" value="F:siderophore uptake transmembrane transporter activity"/>
    <property type="evidence" value="ECO:0007669"/>
    <property type="project" value="TreeGrafter"/>
</dbReference>
<evidence type="ECO:0000313" key="15">
    <source>
        <dbReference type="Proteomes" id="UP000256379"/>
    </source>
</evidence>
<dbReference type="CDD" id="cd01347">
    <property type="entry name" value="ligand_gated_channel"/>
    <property type="match status" value="1"/>
</dbReference>
<keyword evidence="5" id="KW-0732">Signal</keyword>
<gene>
    <name evidence="14" type="ORF">CQA53_02745</name>
</gene>
<evidence type="ECO:0000259" key="12">
    <source>
        <dbReference type="Pfam" id="PF00593"/>
    </source>
</evidence>
<dbReference type="InterPro" id="IPR012910">
    <property type="entry name" value="Plug_dom"/>
</dbReference>
<keyword evidence="15" id="KW-1185">Reference proteome</keyword>
<dbReference type="GO" id="GO:0044718">
    <property type="term" value="P:siderophore transmembrane transport"/>
    <property type="evidence" value="ECO:0007669"/>
    <property type="project" value="TreeGrafter"/>
</dbReference>
<evidence type="ECO:0000256" key="5">
    <source>
        <dbReference type="ARBA" id="ARBA00022729"/>
    </source>
</evidence>
<comment type="subcellular location">
    <subcellularLocation>
        <location evidence="1 10">Cell outer membrane</location>
        <topology evidence="1 10">Multi-pass membrane protein</topology>
    </subcellularLocation>
</comment>
<keyword evidence="6 11" id="KW-0798">TonB box</keyword>
<keyword evidence="3 10" id="KW-1134">Transmembrane beta strand</keyword>
<comment type="caution">
    <text evidence="14">The sequence shown here is derived from an EMBL/GenBank/DDBJ whole genome shotgun (WGS) entry which is preliminary data.</text>
</comment>
<evidence type="ECO:0000256" key="11">
    <source>
        <dbReference type="RuleBase" id="RU003357"/>
    </source>
</evidence>
<dbReference type="InterPro" id="IPR037066">
    <property type="entry name" value="Plug_dom_sf"/>
</dbReference>
<dbReference type="GO" id="GO:0009279">
    <property type="term" value="C:cell outer membrane"/>
    <property type="evidence" value="ECO:0007669"/>
    <property type="project" value="UniProtKB-SubCell"/>
</dbReference>
<evidence type="ECO:0000256" key="8">
    <source>
        <dbReference type="ARBA" id="ARBA00023170"/>
    </source>
</evidence>
<feature type="domain" description="TonB-dependent receptor-like beta-barrel" evidence="12">
    <location>
        <begin position="293"/>
        <end position="741"/>
    </location>
</feature>
<dbReference type="PANTHER" id="PTHR30069:SF29">
    <property type="entry name" value="HEMOGLOBIN AND HEMOGLOBIN-HAPTOGLOBIN-BINDING PROTEIN 1-RELATED"/>
    <property type="match status" value="1"/>
</dbReference>
<keyword evidence="7 10" id="KW-0472">Membrane</keyword>
<evidence type="ECO:0000256" key="9">
    <source>
        <dbReference type="ARBA" id="ARBA00023237"/>
    </source>
</evidence>